<dbReference type="Proteomes" id="UP001150907">
    <property type="component" value="Unassembled WGS sequence"/>
</dbReference>
<sequence length="116" mass="12103">MTEQATAAAAGALESSDKQKKILAAKKKLKSFQAKRAATTAPEGVSDDKGAGAADAQAVSPGSAAPKEDEADVLSGELEQLKLQINAQREQLRAENRATRAELQESNAKAAALERD</sequence>
<protein>
    <submittedName>
        <fullName evidence="2">Uncharacterized protein</fullName>
    </submittedName>
</protein>
<gene>
    <name evidence="2" type="ORF">H4R26_004869</name>
</gene>
<feature type="region of interest" description="Disordered" evidence="1">
    <location>
        <begin position="30"/>
        <end position="73"/>
    </location>
</feature>
<keyword evidence="3" id="KW-1185">Reference proteome</keyword>
<accession>A0A9W8ED63</accession>
<evidence type="ECO:0000313" key="3">
    <source>
        <dbReference type="Proteomes" id="UP001150907"/>
    </source>
</evidence>
<feature type="region of interest" description="Disordered" evidence="1">
    <location>
        <begin position="95"/>
        <end position="116"/>
    </location>
</feature>
<evidence type="ECO:0000256" key="1">
    <source>
        <dbReference type="SAM" id="MobiDB-lite"/>
    </source>
</evidence>
<dbReference type="EMBL" id="JANBQF010000622">
    <property type="protein sequence ID" value="KAJ1999887.1"/>
    <property type="molecule type" value="Genomic_DNA"/>
</dbReference>
<reference evidence="2" key="1">
    <citation type="submission" date="2022-07" db="EMBL/GenBank/DDBJ databases">
        <title>Phylogenomic reconstructions and comparative analyses of Kickxellomycotina fungi.</title>
        <authorList>
            <person name="Reynolds N.K."/>
            <person name="Stajich J.E."/>
            <person name="Barry K."/>
            <person name="Grigoriev I.V."/>
            <person name="Crous P."/>
            <person name="Smith M.E."/>
        </authorList>
    </citation>
    <scope>NUCLEOTIDE SEQUENCE</scope>
    <source>
        <strain evidence="2">IMI 214461</strain>
    </source>
</reference>
<dbReference type="AlphaFoldDB" id="A0A9W8ED63"/>
<feature type="non-terminal residue" evidence="2">
    <location>
        <position position="116"/>
    </location>
</feature>
<organism evidence="2 3">
    <name type="scientific">Coemansia thaxteri</name>
    <dbReference type="NCBI Taxonomy" id="2663907"/>
    <lineage>
        <taxon>Eukaryota</taxon>
        <taxon>Fungi</taxon>
        <taxon>Fungi incertae sedis</taxon>
        <taxon>Zoopagomycota</taxon>
        <taxon>Kickxellomycotina</taxon>
        <taxon>Kickxellomycetes</taxon>
        <taxon>Kickxellales</taxon>
        <taxon>Kickxellaceae</taxon>
        <taxon>Coemansia</taxon>
    </lineage>
</organism>
<dbReference type="OrthoDB" id="5586919at2759"/>
<proteinExistence type="predicted"/>
<evidence type="ECO:0000313" key="2">
    <source>
        <dbReference type="EMBL" id="KAJ1999887.1"/>
    </source>
</evidence>
<name>A0A9W8ED63_9FUNG</name>
<comment type="caution">
    <text evidence="2">The sequence shown here is derived from an EMBL/GenBank/DDBJ whole genome shotgun (WGS) entry which is preliminary data.</text>
</comment>